<dbReference type="RefSeq" id="WP_008376608.1">
    <property type="nucleotide sequence ID" value="NZ_BAOP01000003.1"/>
</dbReference>
<dbReference type="InterPro" id="IPR000594">
    <property type="entry name" value="ThiF_NAD_FAD-bd"/>
</dbReference>
<gene>
    <name evidence="2" type="primary">moeB</name>
    <name evidence="2" type="ORF">GM1_003_02850</name>
</gene>
<dbReference type="CDD" id="cd00757">
    <property type="entry name" value="ThiF_MoeB_HesA_family"/>
    <property type="match status" value="1"/>
</dbReference>
<dbReference type="SMART" id="SM00450">
    <property type="entry name" value="RHOD"/>
    <property type="match status" value="1"/>
</dbReference>
<sequence>MPLPPLVDPAPSLPSDEYTRAARQIRLASIGDVGQRRLSAARVCVLGAGGLGSPVLTYLASAGVGTIGVVDDDTVEESNLQRQILFGVDDVGARKTSVAAARIRSMSPHTRVVEHRERLTAANASAVLADYHLVIDGTDNFDTRYSVADTCADLGLPLVWGSVLGFDAQATVFWSSPPVGPGVTLRDVFPVPPPAGDVPDCAEAGVLGALCGQLGSILAAEAVKLIVGIGDSILGRMLVLDGLTARMDEVPIAPRTDVADIRRVDAAALGLLDDTVRSETVLLDVREPDEVAAGAIPGAVPIPLNTLLADAAAVDIGDVTVVYCQRGPRARVAAAALRAVNPTADIALLDGGYAAWAERTGSL</sequence>
<dbReference type="InterPro" id="IPR036873">
    <property type="entry name" value="Rhodanese-like_dom_sf"/>
</dbReference>
<dbReference type="Pfam" id="PF00581">
    <property type="entry name" value="Rhodanese"/>
    <property type="match status" value="1"/>
</dbReference>
<feature type="domain" description="Rhodanese" evidence="1">
    <location>
        <begin position="276"/>
        <end position="361"/>
    </location>
</feature>
<keyword evidence="3" id="KW-1185">Reference proteome</keyword>
<evidence type="ECO:0000313" key="2">
    <source>
        <dbReference type="EMBL" id="GAC78546.1"/>
    </source>
</evidence>
<dbReference type="InterPro" id="IPR045886">
    <property type="entry name" value="ThiF/MoeB/HesA"/>
</dbReference>
<dbReference type="AlphaFoldDB" id="M3TAT9"/>
<dbReference type="Gene3D" id="3.40.250.10">
    <property type="entry name" value="Rhodanese-like domain"/>
    <property type="match status" value="1"/>
</dbReference>
<dbReference type="GO" id="GO:0004792">
    <property type="term" value="F:thiosulfate-cyanide sulfurtransferase activity"/>
    <property type="evidence" value="ECO:0007669"/>
    <property type="project" value="TreeGrafter"/>
</dbReference>
<dbReference type="STRING" id="410332.SAMN04488550_2528"/>
<dbReference type="GO" id="GO:0005829">
    <property type="term" value="C:cytosol"/>
    <property type="evidence" value="ECO:0007669"/>
    <property type="project" value="TreeGrafter"/>
</dbReference>
<dbReference type="GO" id="GO:0008641">
    <property type="term" value="F:ubiquitin-like modifier activating enzyme activity"/>
    <property type="evidence" value="ECO:0007669"/>
    <property type="project" value="InterPro"/>
</dbReference>
<dbReference type="Pfam" id="PF00899">
    <property type="entry name" value="ThiF"/>
    <property type="match status" value="1"/>
</dbReference>
<dbReference type="GO" id="GO:0016779">
    <property type="term" value="F:nucleotidyltransferase activity"/>
    <property type="evidence" value="ECO:0007669"/>
    <property type="project" value="UniProtKB-KW"/>
</dbReference>
<organism evidence="2 3">
    <name type="scientific">Gordonia malaquae NBRC 108250</name>
    <dbReference type="NCBI Taxonomy" id="1223542"/>
    <lineage>
        <taxon>Bacteria</taxon>
        <taxon>Bacillati</taxon>
        <taxon>Actinomycetota</taxon>
        <taxon>Actinomycetes</taxon>
        <taxon>Mycobacteriales</taxon>
        <taxon>Gordoniaceae</taxon>
        <taxon>Gordonia</taxon>
    </lineage>
</organism>
<dbReference type="Proteomes" id="UP000035009">
    <property type="component" value="Unassembled WGS sequence"/>
</dbReference>
<dbReference type="PANTHER" id="PTHR10953">
    <property type="entry name" value="UBIQUITIN-ACTIVATING ENZYME E1"/>
    <property type="match status" value="1"/>
</dbReference>
<accession>M3TAT9</accession>
<dbReference type="SUPFAM" id="SSF69572">
    <property type="entry name" value="Activating enzymes of the ubiquitin-like proteins"/>
    <property type="match status" value="1"/>
</dbReference>
<dbReference type="InterPro" id="IPR001763">
    <property type="entry name" value="Rhodanese-like_dom"/>
</dbReference>
<dbReference type="Gene3D" id="3.40.50.720">
    <property type="entry name" value="NAD(P)-binding Rossmann-like Domain"/>
    <property type="match status" value="1"/>
</dbReference>
<dbReference type="GO" id="GO:0008146">
    <property type="term" value="F:sulfotransferase activity"/>
    <property type="evidence" value="ECO:0007669"/>
    <property type="project" value="TreeGrafter"/>
</dbReference>
<dbReference type="PANTHER" id="PTHR10953:SF102">
    <property type="entry name" value="ADENYLYLTRANSFERASE AND SULFURTRANSFERASE MOCS3"/>
    <property type="match status" value="1"/>
</dbReference>
<dbReference type="InterPro" id="IPR035985">
    <property type="entry name" value="Ubiquitin-activating_enz"/>
</dbReference>
<keyword evidence="2" id="KW-0548">Nucleotidyltransferase</keyword>
<evidence type="ECO:0000313" key="3">
    <source>
        <dbReference type="Proteomes" id="UP000035009"/>
    </source>
</evidence>
<proteinExistence type="predicted"/>
<dbReference type="EMBL" id="BAOP01000003">
    <property type="protein sequence ID" value="GAC78546.1"/>
    <property type="molecule type" value="Genomic_DNA"/>
</dbReference>
<dbReference type="OrthoDB" id="9804286at2"/>
<comment type="caution">
    <text evidence="2">The sequence shown here is derived from an EMBL/GenBank/DDBJ whole genome shotgun (WGS) entry which is preliminary data.</text>
</comment>
<keyword evidence="2" id="KW-0808">Transferase</keyword>
<dbReference type="PROSITE" id="PS50206">
    <property type="entry name" value="RHODANESE_3"/>
    <property type="match status" value="1"/>
</dbReference>
<dbReference type="CDD" id="cd00158">
    <property type="entry name" value="RHOD"/>
    <property type="match status" value="1"/>
</dbReference>
<protein>
    <submittedName>
        <fullName evidence="2">Molybdopterin-synthase adenylyltransferase</fullName>
    </submittedName>
</protein>
<dbReference type="eggNOG" id="COG0476">
    <property type="taxonomic scope" value="Bacteria"/>
</dbReference>
<evidence type="ECO:0000259" key="1">
    <source>
        <dbReference type="PROSITE" id="PS50206"/>
    </source>
</evidence>
<name>M3TAT9_GORML</name>
<reference evidence="2 3" key="1">
    <citation type="submission" date="2013-02" db="EMBL/GenBank/DDBJ databases">
        <title>Whole genome shotgun sequence of Gordonia malaquae NBRC 108250.</title>
        <authorList>
            <person name="Yoshida I."/>
            <person name="Hosoyama A."/>
            <person name="Tsuchikane K."/>
            <person name="Ando Y."/>
            <person name="Baba S."/>
            <person name="Ohji S."/>
            <person name="Hamada M."/>
            <person name="Tamura T."/>
            <person name="Yamazoe A."/>
            <person name="Yamazaki S."/>
            <person name="Fujita N."/>
        </authorList>
    </citation>
    <scope>NUCLEOTIDE SEQUENCE [LARGE SCALE GENOMIC DNA]</scope>
    <source>
        <strain evidence="2 3">NBRC 108250</strain>
    </source>
</reference>